<evidence type="ECO:0000256" key="1">
    <source>
        <dbReference type="SAM" id="MobiDB-lite"/>
    </source>
</evidence>
<accession>A0AB38A7T4</accession>
<keyword evidence="2" id="KW-1133">Transmembrane helix</keyword>
<evidence type="ECO:0000313" key="3">
    <source>
        <dbReference type="EMBL" id="SEB96455.1"/>
    </source>
</evidence>
<evidence type="ECO:0000313" key="4">
    <source>
        <dbReference type="Proteomes" id="UP000183687"/>
    </source>
</evidence>
<dbReference type="Proteomes" id="UP000183687">
    <property type="component" value="Unassembled WGS sequence"/>
</dbReference>
<feature type="transmembrane region" description="Helical" evidence="2">
    <location>
        <begin position="124"/>
        <end position="143"/>
    </location>
</feature>
<reference evidence="3 4" key="1">
    <citation type="submission" date="2016-10" db="EMBL/GenBank/DDBJ databases">
        <authorList>
            <person name="Varghese N."/>
            <person name="Submissions S."/>
        </authorList>
    </citation>
    <scope>NUCLEOTIDE SEQUENCE [LARGE SCALE GENOMIC DNA]</scope>
    <source>
        <strain evidence="3 4">DSM 20586</strain>
    </source>
</reference>
<name>A0AB38A7T4_9ACTN</name>
<feature type="compositionally biased region" description="Basic residues" evidence="1">
    <location>
        <begin position="160"/>
        <end position="176"/>
    </location>
</feature>
<sequence>MSENTPTKLPQTAVPQTTPTKRRAHIALIVFIICLLLSLGINIARKILVFDYLPCKSTVVSKEVDPSTFKYKVVVSYKNRQFRLVDTDMRFKPEVGEITTTYLQNGHMFFNQESVLRTSPLTTVRLIAIGITAASGLVLVVLFRKVQKEAKLLENADKKPKAKRPTKSSKSSKKNK</sequence>
<proteinExistence type="predicted"/>
<gene>
    <name evidence="3" type="ORF">SAMN04489746_1354</name>
</gene>
<protein>
    <submittedName>
        <fullName evidence="3">Uncharacterized protein</fullName>
    </submittedName>
</protein>
<feature type="region of interest" description="Disordered" evidence="1">
    <location>
        <begin position="154"/>
        <end position="176"/>
    </location>
</feature>
<keyword evidence="2" id="KW-0812">Transmembrane</keyword>
<feature type="transmembrane region" description="Helical" evidence="2">
    <location>
        <begin position="26"/>
        <end position="44"/>
    </location>
</feature>
<dbReference type="RefSeq" id="WP_002563980.1">
    <property type="nucleotide sequence ID" value="NZ_CALJSN010000010.1"/>
</dbReference>
<comment type="caution">
    <text evidence="3">The sequence shown here is derived from an EMBL/GenBank/DDBJ whole genome shotgun (WGS) entry which is preliminary data.</text>
</comment>
<organism evidence="3 4">
    <name type="scientific">Atopobium minutum</name>
    <dbReference type="NCBI Taxonomy" id="1381"/>
    <lineage>
        <taxon>Bacteria</taxon>
        <taxon>Bacillati</taxon>
        <taxon>Actinomycetota</taxon>
        <taxon>Coriobacteriia</taxon>
        <taxon>Coriobacteriales</taxon>
        <taxon>Atopobiaceae</taxon>
        <taxon>Atopobium</taxon>
    </lineage>
</organism>
<dbReference type="AlphaFoldDB" id="A0AB38A7T4"/>
<evidence type="ECO:0000256" key="2">
    <source>
        <dbReference type="SAM" id="Phobius"/>
    </source>
</evidence>
<keyword evidence="2" id="KW-0472">Membrane</keyword>
<dbReference type="EMBL" id="FNSH01000001">
    <property type="protein sequence ID" value="SEB96455.1"/>
    <property type="molecule type" value="Genomic_DNA"/>
</dbReference>